<dbReference type="Proteomes" id="UP001454036">
    <property type="component" value="Unassembled WGS sequence"/>
</dbReference>
<name>A0AAV3PZH3_LITER</name>
<dbReference type="EMBL" id="BAABME010034602">
    <property type="protein sequence ID" value="GAA0156536.1"/>
    <property type="molecule type" value="Genomic_DNA"/>
</dbReference>
<proteinExistence type="predicted"/>
<reference evidence="1 2" key="1">
    <citation type="submission" date="2024-01" db="EMBL/GenBank/DDBJ databases">
        <title>The complete chloroplast genome sequence of Lithospermum erythrorhizon: insights into the phylogenetic relationship among Boraginaceae species and the maternal lineages of purple gromwells.</title>
        <authorList>
            <person name="Okada T."/>
            <person name="Watanabe K."/>
        </authorList>
    </citation>
    <scope>NUCLEOTIDE SEQUENCE [LARGE SCALE GENOMIC DNA]</scope>
</reference>
<organism evidence="1 2">
    <name type="scientific">Lithospermum erythrorhizon</name>
    <name type="common">Purple gromwell</name>
    <name type="synonym">Lithospermum officinale var. erythrorhizon</name>
    <dbReference type="NCBI Taxonomy" id="34254"/>
    <lineage>
        <taxon>Eukaryota</taxon>
        <taxon>Viridiplantae</taxon>
        <taxon>Streptophyta</taxon>
        <taxon>Embryophyta</taxon>
        <taxon>Tracheophyta</taxon>
        <taxon>Spermatophyta</taxon>
        <taxon>Magnoliopsida</taxon>
        <taxon>eudicotyledons</taxon>
        <taxon>Gunneridae</taxon>
        <taxon>Pentapetalae</taxon>
        <taxon>asterids</taxon>
        <taxon>lamiids</taxon>
        <taxon>Boraginales</taxon>
        <taxon>Boraginaceae</taxon>
        <taxon>Boraginoideae</taxon>
        <taxon>Lithospermeae</taxon>
        <taxon>Lithospermum</taxon>
    </lineage>
</organism>
<evidence type="ECO:0000313" key="1">
    <source>
        <dbReference type="EMBL" id="GAA0156536.1"/>
    </source>
</evidence>
<keyword evidence="2" id="KW-1185">Reference proteome</keyword>
<protein>
    <submittedName>
        <fullName evidence="1">Uncharacterized protein</fullName>
    </submittedName>
</protein>
<dbReference type="AlphaFoldDB" id="A0AAV3PZH3"/>
<gene>
    <name evidence="1" type="ORF">LIER_43365</name>
</gene>
<accession>A0AAV3PZH3</accession>
<sequence>MSLQWDESARINEEFEQEKSSIGESIRRIREGRDSALAEKEKAILKCDELLRRQKKLIFDHAASEEKLKSEIDILKDNSQRTALDFEKVKIELSEARS</sequence>
<comment type="caution">
    <text evidence="1">The sequence shown here is derived from an EMBL/GenBank/DDBJ whole genome shotgun (WGS) entry which is preliminary data.</text>
</comment>
<evidence type="ECO:0000313" key="2">
    <source>
        <dbReference type="Proteomes" id="UP001454036"/>
    </source>
</evidence>